<evidence type="ECO:0000259" key="16">
    <source>
        <dbReference type="PROSITE" id="PS50011"/>
    </source>
</evidence>
<comment type="subcellular location">
    <subcellularLocation>
        <location evidence="1 14">Nucleus</location>
    </subcellularLocation>
</comment>
<dbReference type="InterPro" id="IPR003657">
    <property type="entry name" value="WRKY_dom"/>
</dbReference>
<dbReference type="InterPro" id="IPR011009">
    <property type="entry name" value="Kinase-like_dom_sf"/>
</dbReference>
<dbReference type="InterPro" id="IPR011713">
    <property type="entry name" value="Leu-rich_rpt_3"/>
</dbReference>
<dbReference type="InterPro" id="IPR058192">
    <property type="entry name" value="WHD_ROQ1-like"/>
</dbReference>
<dbReference type="Gene3D" id="2.20.25.80">
    <property type="entry name" value="WRKY domain"/>
    <property type="match status" value="2"/>
</dbReference>
<keyword evidence="3" id="KW-0433">Leucine-rich repeat</keyword>
<keyword evidence="12" id="KW-0804">Transcription</keyword>
<dbReference type="GeneID" id="826810"/>
<evidence type="ECO:0007829" key="23">
    <source>
        <dbReference type="PeptideAtlas" id="A0A1P8B8D3"/>
    </source>
</evidence>
<dbReference type="InterPro" id="IPR027417">
    <property type="entry name" value="P-loop_NTPase"/>
</dbReference>
<evidence type="ECO:0000259" key="18">
    <source>
        <dbReference type="PROSITE" id="PS50811"/>
    </source>
</evidence>
<keyword evidence="2" id="KW-0723">Serine/threonine-protein kinase</keyword>
<dbReference type="FunFam" id="1.10.510.10:FF:000359">
    <property type="entry name" value="Mitogen-activated protein kinase 1, putative, expressed"/>
    <property type="match status" value="1"/>
</dbReference>
<keyword evidence="9" id="KW-0067">ATP-binding</keyword>
<dbReference type="GO" id="GO:0007165">
    <property type="term" value="P:signal transduction"/>
    <property type="evidence" value="ECO:0007669"/>
    <property type="project" value="InterPro"/>
</dbReference>
<dbReference type="SUPFAM" id="SSF52540">
    <property type="entry name" value="P-loop containing nucleoside triphosphate hydrolases"/>
    <property type="match status" value="1"/>
</dbReference>
<dbReference type="Pfam" id="PF23282">
    <property type="entry name" value="WHD_ROQ1"/>
    <property type="match status" value="1"/>
</dbReference>
<feature type="domain" description="WRKY" evidence="18">
    <location>
        <begin position="635"/>
        <end position="661"/>
    </location>
</feature>
<dbReference type="SUPFAM" id="SSF47762">
    <property type="entry name" value="PAH2 domain"/>
    <property type="match status" value="1"/>
</dbReference>
<evidence type="ECO:0000256" key="4">
    <source>
        <dbReference type="ARBA" id="ARBA00022679"/>
    </source>
</evidence>
<dbReference type="InterPro" id="IPR000719">
    <property type="entry name" value="Prot_kinase_dom"/>
</dbReference>
<evidence type="ECO:0000256" key="6">
    <source>
        <dbReference type="ARBA" id="ARBA00022741"/>
    </source>
</evidence>
<dbReference type="Gene3D" id="1.20.1160.11">
    <property type="entry name" value="Paired amphipathic helix"/>
    <property type="match status" value="1"/>
</dbReference>
<accession>A0A1P8B8D3</accession>
<name>A0A1P8B8D3_ARATH</name>
<evidence type="ECO:0007829" key="24">
    <source>
        <dbReference type="ProteomicsDB" id="A0A1P8B8D3"/>
    </source>
</evidence>
<dbReference type="Pfam" id="PF07725">
    <property type="entry name" value="LRR_3"/>
    <property type="match status" value="1"/>
</dbReference>
<evidence type="ECO:0000313" key="20">
    <source>
        <dbReference type="EMBL" id="ANM67854.1"/>
    </source>
</evidence>
<dbReference type="InterPro" id="IPR036390">
    <property type="entry name" value="WH_DNA-bd_sf"/>
</dbReference>
<evidence type="ECO:0000256" key="1">
    <source>
        <dbReference type="ARBA" id="ARBA00004123"/>
    </source>
</evidence>
<feature type="domain" description="TIR" evidence="17">
    <location>
        <begin position="666"/>
        <end position="808"/>
    </location>
</feature>
<dbReference type="Pfam" id="PF03106">
    <property type="entry name" value="WRKY"/>
    <property type="match status" value="2"/>
</dbReference>
<dbReference type="ProteomicsDB" id="193822"/>
<sequence length="1887" mass="209441">MSEKEELPLTLTSIGAATATSDYHQRVGSSGEGISSSSSDVDPRFMQNSPTGLMISQSSSMCTVPPGMAATPPISSGSGLSQQLNNSSSSKLCQVEGCQKGARDASGRCISHGGGRRCQKPDCQKGAEGKTVYCKAHGGGRRCEYLGCTKGAEGSTDFCIAHGGGRRCNHEDCTRSAWGRTEFCVKHGGGARCKTYGCGKSASGPLPFCRAHGGGKKCSHEDCTGFARGRSGLCLMHGGGKRCQRENCTKSAEGLSGLCISHGGGRRCQSIGCTKGAKGSKMFCKACITKRPLTIDGGGNMGGVTTGDALNYLKAVKDKFEDSEKYDTFLEVLNDCKHQGVDTSGVIARLKDLFKGHDDLLLGFNTYLSKEYQITILPEDDFPIDFLDKVEGPYEMTYQQAQTVQANANMQPQTEYPSSSAVQSFSSGQPQIPTSAPDSSLLAKSNTSGITIIEHMSQQPLNVDKQVNDGYNWQKYGQKKVKGSKFPLSYYKCTYLGCPSKRKVERSLDGQVAEIVYKDRHNHEPPNQGKDGSTTYLSGSSTHINCMSSELTASQFSSNKTKIEQQEAASLATTIEYMSEASDNEEDSNGETSEGEKDEDEPEPKRRITEVQVSELADASDRTVREPRVIFQTTSEVDNLDDGYRWRKYGQKVVKGNPYPRFSSSKDYDVVIRYGRADISNEDFISHLRASLCRRGISVYEKFNEVDALPKCRVLIIVLTSTYVPSNLLNILEHQHTEDRVVYPIFYRLSPYDFVCNSKNYERFYLQDEPKKWQAALKEITQMPGYTLTDKSESELIDEIVRDALKVLCSADKVNMIGMDMQVEEILSLLCIESLDVRSIGIWGTVGIGKTTIAEEIFRKISVQYETCVVLKDLHKEVEVKGHDAVRENFLSEVLEVEPHVIRISDIKTSFLRSRLQRKRILVILDDVNDYRDVDTFLGTLNYFGPGSRIIMTSRNRRVFVLCKIDHVYEVKPLDIPKSLLLLDRGTCQIVLSPEVYKTLSLELVKFSNGNPQVLQFLSSIDREWNKLSQEVKTTSPIYIPGIFEKSCCGLDDNERGIFLDIACFFNRIDKDNVAMLLDGCGFSAHVGFRGLVDKSLLTISQHNLVDMLSFIQATGREIVRQESADRPGDRSRLWNADYIRHVFINDTGTSAIEGIFLDMLNLKFDANPNVFEKMCNLRLLKLYCSKAEEKHGVSFPQGLEYLPSKLRLLHWEYYPLSSLPKSFNPENLVELNLPSSCAKKLWKGKKSLEKLKKMRLSYSDQLTKIPRLSSATNLEHIDLEGCNSLLSLSQSISYLKKLVFLNLKGCSKLENIPSMVDLESLEVLNLSGCSKLGNFPEISPNVKELYMGGTMIQEIPSSIKNLVLLEKLDLENSRHLKNLPTSIYKLKHLETLNLSGCISLERFPDSSRRMKCLRFLDLSRTDIKELPSSISYLTALDELLFVDSRRNSPVVTNPNANSTELMPSESSKLEILGTPADNEVVVGGTVEKTRGIERTPTILVKSREYLIPDDVVAVGGDIKGLRPPVLQLQPAMKLSHIPRGSTWDFVTHFAPPETVAPPSSSSEAREEEVETEETGAMFIPLGDKETCSFTVNKGDSSRTISNTSPIYASEGSFITCWQKGQLLGRGSLGSVYEGISADGDFFAFKEVSLLDQGSQAHEWIQQVEGGIALLSQLQHQNIVRYRGTTKDESNLYIFLELVTQGSLRKLYQRNQLGDSVVSLYTRQILDGLKYLHDKGFIHRNIKCANVLVDANGTVKLADFGLAKVMSLWRTPYWNWMAPEVILNPKDYDGYGTPADIWSLGCTVLEMLTGQIPYSDLEIGTALYNIGTGKLPKIPDILSLDARDFILTCLKVNPEERPTAAELLNHPFVNMPLPSSGSGSVSSLLRG</sequence>
<dbReference type="GO" id="GO:0005634">
    <property type="term" value="C:nucleus"/>
    <property type="evidence" value="ECO:0007669"/>
    <property type="project" value="UniProtKB-SubCell"/>
</dbReference>
<evidence type="ECO:0000256" key="12">
    <source>
        <dbReference type="ARBA" id="ARBA00023163"/>
    </source>
</evidence>
<evidence type="ECO:0000256" key="3">
    <source>
        <dbReference type="ARBA" id="ARBA00022614"/>
    </source>
</evidence>
<dbReference type="FunFam" id="3.40.50.300:FF:002561">
    <property type="entry name" value="Protein kinase family protein"/>
    <property type="match status" value="1"/>
</dbReference>
<dbReference type="Pfam" id="PF02671">
    <property type="entry name" value="PAH"/>
    <property type="match status" value="1"/>
</dbReference>
<dbReference type="InterPro" id="IPR035897">
    <property type="entry name" value="Toll_tir_struct_dom_sf"/>
</dbReference>
<feature type="region of interest" description="Disordered" evidence="15">
    <location>
        <begin position="1554"/>
        <end position="1575"/>
    </location>
</feature>
<keyword evidence="6" id="KW-0547">Nucleotide-binding</keyword>
<dbReference type="PROSITE" id="PS50011">
    <property type="entry name" value="PROTEIN_KINASE_DOM"/>
    <property type="match status" value="1"/>
</dbReference>
<evidence type="ECO:0000256" key="14">
    <source>
        <dbReference type="PROSITE-ProRule" id="PRU00810"/>
    </source>
</evidence>
<evidence type="ECO:0000256" key="11">
    <source>
        <dbReference type="ARBA" id="ARBA00023125"/>
    </source>
</evidence>
<dbReference type="Gene3D" id="3.80.10.10">
    <property type="entry name" value="Ribonuclease Inhibitor"/>
    <property type="match status" value="2"/>
</dbReference>
<dbReference type="InterPro" id="IPR003822">
    <property type="entry name" value="PAH"/>
</dbReference>
<evidence type="ECO:0000256" key="9">
    <source>
        <dbReference type="ARBA" id="ARBA00022840"/>
    </source>
</evidence>
<reference evidence="21" key="2">
    <citation type="journal article" date="2017" name="Plant J.">
        <title>Araport11: a complete reannotation of the Arabidopsis thaliana reference genome.</title>
        <authorList>
            <person name="Cheng C.Y."/>
            <person name="Krishnakumar V."/>
            <person name="Chan A.P."/>
            <person name="Thibaud-Nissen F."/>
            <person name="Schobel S."/>
            <person name="Town C.D."/>
        </authorList>
    </citation>
    <scope>GENOME REANNOTATION</scope>
    <source>
        <strain evidence="21">cv. Columbia</strain>
    </source>
</reference>
<dbReference type="InterPro" id="IPR032675">
    <property type="entry name" value="LRR_dom_sf"/>
</dbReference>
<feature type="compositionally biased region" description="Polar residues" evidence="15">
    <location>
        <begin position="10"/>
        <end position="22"/>
    </location>
</feature>
<feature type="domain" description="Protein kinase" evidence="16">
    <location>
        <begin position="1618"/>
        <end position="1869"/>
    </location>
</feature>
<dbReference type="Pfam" id="PF00069">
    <property type="entry name" value="Pkinase"/>
    <property type="match status" value="1"/>
</dbReference>
<dbReference type="GO" id="GO:0003700">
    <property type="term" value="F:DNA-binding transcription factor activity"/>
    <property type="evidence" value="ECO:0007669"/>
    <property type="project" value="InterPro"/>
</dbReference>
<evidence type="ECO:0000313" key="19">
    <source>
        <dbReference type="Araport" id="AT4G12020"/>
    </source>
</evidence>
<dbReference type="TAIR" id="AT4G12020">
    <property type="gene designation" value="WRKY19"/>
</dbReference>
<proteinExistence type="evidence at protein level"/>
<evidence type="ECO:0000256" key="10">
    <source>
        <dbReference type="ARBA" id="ARBA00023015"/>
    </source>
</evidence>
<dbReference type="PROSITE" id="PS51477">
    <property type="entry name" value="PAH"/>
    <property type="match status" value="1"/>
</dbReference>
<evidence type="ECO:0000256" key="7">
    <source>
        <dbReference type="ARBA" id="ARBA00022777"/>
    </source>
</evidence>
<keyword evidence="7 20" id="KW-0418">Kinase</keyword>
<feature type="compositionally biased region" description="Low complexity" evidence="15">
    <location>
        <begin position="28"/>
        <end position="39"/>
    </location>
</feature>
<feature type="region of interest" description="Disordered" evidence="15">
    <location>
        <begin position="517"/>
        <end position="538"/>
    </location>
</feature>
<dbReference type="PROSITE" id="PS50104">
    <property type="entry name" value="TIR"/>
    <property type="match status" value="1"/>
</dbReference>
<dbReference type="Gene3D" id="1.10.510.10">
    <property type="entry name" value="Transferase(Phosphotransferase) domain 1"/>
    <property type="match status" value="1"/>
</dbReference>
<dbReference type="SMR" id="A0A1P8B8D3"/>
<keyword evidence="10" id="KW-0805">Transcription regulation</keyword>
<keyword evidence="8" id="KW-0611">Plant defense</keyword>
<keyword evidence="5" id="KW-0677">Repeat</keyword>
<feature type="compositionally biased region" description="Polar residues" evidence="15">
    <location>
        <begin position="408"/>
        <end position="417"/>
    </location>
</feature>
<feature type="compositionally biased region" description="Low complexity" evidence="15">
    <location>
        <begin position="75"/>
        <end position="85"/>
    </location>
</feature>
<dbReference type="SUPFAM" id="SSF118290">
    <property type="entry name" value="WRKY DNA-binding domain"/>
    <property type="match status" value="2"/>
</dbReference>
<evidence type="ECO:0000256" key="5">
    <source>
        <dbReference type="ARBA" id="ARBA00022737"/>
    </source>
</evidence>
<dbReference type="SMART" id="SM00774">
    <property type="entry name" value="WRKY"/>
    <property type="match status" value="2"/>
</dbReference>
<feature type="domain" description="WRKY" evidence="18">
    <location>
        <begin position="462"/>
        <end position="526"/>
    </location>
</feature>
<dbReference type="GO" id="GO:0005524">
    <property type="term" value="F:ATP binding"/>
    <property type="evidence" value="ECO:0007669"/>
    <property type="project" value="UniProtKB-KW"/>
</dbReference>
<dbReference type="InterPro" id="IPR044974">
    <property type="entry name" value="Disease_R_plants"/>
</dbReference>
<feature type="region of interest" description="Disordered" evidence="15">
    <location>
        <begin position="408"/>
        <end position="442"/>
    </location>
</feature>
<dbReference type="EMBL" id="CP002687">
    <property type="protein sequence ID" value="ANM67854.1"/>
    <property type="molecule type" value="Genomic_DNA"/>
</dbReference>
<evidence type="ECO:0000313" key="22">
    <source>
        <dbReference type="TAIR" id="AT4G12020"/>
    </source>
</evidence>
<protein>
    <submittedName>
        <fullName evidence="20">Protein kinase family protein</fullName>
    </submittedName>
</protein>
<feature type="region of interest" description="Disordered" evidence="15">
    <location>
        <begin position="1"/>
        <end position="85"/>
    </location>
</feature>
<reference evidence="20 21" key="1">
    <citation type="journal article" date="1999" name="Nature">
        <title>Sequence and analysis of chromosome 4 of the plant Arabidopsis thaliana.</title>
        <authorList>
            <consortium name="EU"/>
            <consortium name="CSHL and WU Arabidopsis Sequencing Project"/>
            <person name="Mayer K."/>
            <person name="Schuller C."/>
            <person name="Wambutt R."/>
            <person name="Murphy G."/>
            <person name="Volckaert G."/>
            <person name="Pohl T."/>
            <person name="Dusterhoft A."/>
            <person name="Stiekema W."/>
            <person name="Entian K.D."/>
            <person name="Terryn N."/>
            <person name="Harris B."/>
            <person name="Ansorge W."/>
            <person name="Brandt P."/>
            <person name="Grivell L."/>
            <person name="Rieger M."/>
            <person name="Weichselgartner M."/>
            <person name="de Simone V."/>
            <person name="Obermaier B."/>
            <person name="Mache R."/>
            <person name="Muller M."/>
            <person name="Kreis M."/>
            <person name="Delseny M."/>
            <person name="Puigdomenech P."/>
            <person name="Watson M."/>
            <person name="Schmidtheini T."/>
            <person name="Reichert B."/>
            <person name="Portatelle D."/>
            <person name="Perez-Alonso M."/>
            <person name="Boutry M."/>
            <person name="Bancroft I."/>
            <person name="Vos P."/>
            <person name="Hoheisel J."/>
            <person name="Zimmermann W."/>
            <person name="Wedler H."/>
            <person name="Ridley P."/>
            <person name="Langham S.A."/>
            <person name="McCullagh B."/>
            <person name="Bilham L."/>
            <person name="Robben J."/>
            <person name="Van der Schueren J."/>
            <person name="Grymonprez B."/>
            <person name="Chuang Y.J."/>
            <person name="Vandenbussche F."/>
            <person name="Braeken M."/>
            <person name="Weltjens I."/>
            <person name="Voet M."/>
            <person name="Bastiaens I."/>
            <person name="Aert R."/>
            <person name="Defoor E."/>
            <person name="Weitzenegger T."/>
            <person name="Bothe G."/>
            <person name="Ramsperger U."/>
            <person name="Hilbert H."/>
            <person name="Braun M."/>
            <person name="Holzer E."/>
            <person name="Brandt A."/>
            <person name="Peters S."/>
            <person name="van Staveren M."/>
            <person name="Dirske W."/>
            <person name="Mooijman P."/>
            <person name="Klein Lankhorst R."/>
            <person name="Rose M."/>
            <person name="Hauf J."/>
            <person name="Kotter P."/>
            <person name="Berneiser S."/>
            <person name="Hempel S."/>
            <person name="Feldpausch M."/>
            <person name="Lamberth S."/>
            <person name="Van den Daele H."/>
            <person name="De Keyser A."/>
            <person name="Buysshaert C."/>
            <person name="Gielen J."/>
            <person name="Villarroel R."/>
            <person name="De Clercq R."/>
            <person name="Van Montagu M."/>
            <person name="Rogers J."/>
            <person name="Cronin A."/>
            <person name="Quail M."/>
            <person name="Bray-Allen S."/>
            <person name="Clark L."/>
            <person name="Doggett J."/>
            <person name="Hall S."/>
            <person name="Kay M."/>
            <person name="Lennard N."/>
            <person name="McLay K."/>
            <person name="Mayes R."/>
            <person name="Pettett A."/>
            <person name="Rajandream M.A."/>
            <person name="Lyne M."/>
            <person name="Benes V."/>
            <person name="Rechmann S."/>
            <person name="Borkova D."/>
            <person name="Blocker H."/>
            <person name="Scharfe M."/>
            <person name="Grimm M."/>
            <person name="Lohnert T.H."/>
            <person name="Dose S."/>
            <person name="de Haan M."/>
            <person name="Maarse A."/>
            <person name="Schafer M."/>
            <person name="Muller-Auer S."/>
            <person name="Gabel C."/>
            <person name="Fuchs M."/>
            <person name="Fartmann B."/>
            <person name="Granderath K."/>
            <person name="Dauner D."/>
            <person name="Herzl A."/>
            <person name="Neumann S."/>
            <person name="Argiriou A."/>
            <person name="Vitale D."/>
            <person name="Liguori R."/>
            <person name="Piravandi E."/>
            <person name="Massenet O."/>
            <person name="Quigley F."/>
            <person name="Clabauld G."/>
            <person name="Mundlein A."/>
            <person name="Felber R."/>
            <person name="Schnabl S."/>
            <person name="Hiller R."/>
            <person name="Schmidt W."/>
            <person name="Lecharny A."/>
            <person name="Aubourg S."/>
            <person name="Chefdor F."/>
            <person name="Cooke R."/>
            <person name="Berger C."/>
            <person name="Montfort A."/>
            <person name="Casacuberta E."/>
            <person name="Gibbons T."/>
            <person name="Weber N."/>
            <person name="Vandenbol M."/>
            <person name="Bargues M."/>
            <person name="Terol J."/>
            <person name="Torres A."/>
            <person name="Perez-Perez A."/>
            <person name="Purnelle B."/>
            <person name="Bent E."/>
            <person name="Johnson S."/>
            <person name="Tacon D."/>
            <person name="Jesse T."/>
            <person name="Heijnen L."/>
            <person name="Schwarz S."/>
            <person name="Scholler P."/>
            <person name="Heber S."/>
            <person name="Francs P."/>
            <person name="Bielke C."/>
            <person name="Frishman D."/>
            <person name="Haase D."/>
            <person name="Lemcke K."/>
            <person name="Mewes H.W."/>
            <person name="Stocker S."/>
            <person name="Zaccaria P."/>
            <person name="Bevan M."/>
            <person name="Wilson R.K."/>
            <person name="de la Bastide M."/>
            <person name="Habermann K."/>
            <person name="Parnell L."/>
            <person name="Dedhia N."/>
            <person name="Gnoj L."/>
            <person name="Schutz K."/>
            <person name="Huang E."/>
            <person name="Spiegel L."/>
            <person name="Sehkon M."/>
            <person name="Murray J."/>
            <person name="Sheet P."/>
            <person name="Cordes M."/>
            <person name="Abu-Threideh J."/>
            <person name="Stoneking T."/>
            <person name="Kalicki J."/>
            <person name="Graves T."/>
            <person name="Harmon G."/>
            <person name="Edwards J."/>
            <person name="Latreille P."/>
            <person name="Courtney L."/>
            <person name="Cloud J."/>
            <person name="Abbott A."/>
            <person name="Scott K."/>
            <person name="Johnson D."/>
            <person name="Minx P."/>
            <person name="Bentley D."/>
            <person name="Fulton B."/>
            <person name="Miller N."/>
            <person name="Greco T."/>
            <person name="Kemp K."/>
            <person name="Kramer J."/>
            <person name="Fulton L."/>
            <person name="Mardis E."/>
            <person name="Dante M."/>
            <person name="Pepin K."/>
            <person name="Hillier L."/>
            <person name="Nelson J."/>
            <person name="Spieth J."/>
            <person name="Ryan E."/>
            <person name="Andrews S."/>
            <person name="Geisel C."/>
            <person name="Layman D."/>
            <person name="Du H."/>
            <person name="Ali J."/>
            <person name="Berghoff A."/>
            <person name="Jones K."/>
            <person name="Drone K."/>
            <person name="Cotton M."/>
            <person name="Joshu C."/>
            <person name="Antonoiu B."/>
            <person name="Zidanic M."/>
            <person name="Strong C."/>
            <person name="Sun H."/>
            <person name="Lamar B."/>
            <person name="Yordan C."/>
            <person name="Ma P."/>
            <person name="Zhong J."/>
            <person name="Preston R."/>
            <person name="Vil D."/>
            <person name="Shekher M."/>
            <person name="Matero A."/>
            <person name="Shah R."/>
            <person name="Swaby I.K."/>
            <person name="O'Shaughnessy A."/>
            <person name="Rodriguez M."/>
            <person name="Hoffmann J."/>
            <person name="Till S."/>
            <person name="Granat S."/>
            <person name="Shohdy N."/>
            <person name="Hasegawa A."/>
            <person name="Hameed A."/>
            <person name="Lodhi M."/>
            <person name="Johnson A."/>
            <person name="Chen E."/>
            <person name="Marra M."/>
            <person name="Martienssen R."/>
            <person name="McCombie W.R."/>
        </authorList>
    </citation>
    <scope>NUCLEOTIDE SEQUENCE [LARGE SCALE GENOMIC DNA]</scope>
    <source>
        <strain evidence="21">cv. Columbia</strain>
    </source>
</reference>
<dbReference type="RefSeq" id="NP_001329652.1">
    <property type="nucleotide sequence ID" value="NM_001340762.1"/>
</dbReference>
<evidence type="ECO:0000259" key="17">
    <source>
        <dbReference type="PROSITE" id="PS50104"/>
    </source>
</evidence>
<feature type="compositionally biased region" description="Polar residues" evidence="15">
    <location>
        <begin position="46"/>
        <end position="62"/>
    </location>
</feature>
<dbReference type="InterPro" id="IPR036576">
    <property type="entry name" value="WRKY_dom_sf"/>
</dbReference>
<dbReference type="GO" id="GO:0043565">
    <property type="term" value="F:sequence-specific DNA binding"/>
    <property type="evidence" value="ECO:0007669"/>
    <property type="project" value="InterPro"/>
</dbReference>
<dbReference type="Pfam" id="PF00931">
    <property type="entry name" value="NB-ARC"/>
    <property type="match status" value="1"/>
</dbReference>
<dbReference type="GO" id="GO:1902065">
    <property type="term" value="P:response to L-glutamate"/>
    <property type="evidence" value="ECO:0007669"/>
    <property type="project" value="UniProtKB-ARBA"/>
</dbReference>
<dbReference type="GO" id="GO:0006952">
    <property type="term" value="P:defense response"/>
    <property type="evidence" value="ECO:0007669"/>
    <property type="project" value="UniProtKB-KW"/>
</dbReference>
<dbReference type="FunFam" id="2.20.25.80:FF:000006">
    <property type="entry name" value="WRKY transcription factor"/>
    <property type="match status" value="1"/>
</dbReference>
<feature type="compositionally biased region" description="Low complexity" evidence="15">
    <location>
        <begin position="418"/>
        <end position="427"/>
    </location>
</feature>
<evidence type="ECO:0000256" key="8">
    <source>
        <dbReference type="ARBA" id="ARBA00022821"/>
    </source>
</evidence>
<keyword evidence="13 14" id="KW-0539">Nucleus</keyword>
<dbReference type="FunFam" id="1.20.1160.11:FF:000001">
    <property type="entry name" value="Paired amphipathic helix protein Sin3"/>
    <property type="match status" value="1"/>
</dbReference>
<dbReference type="Gene3D" id="3.40.50.10140">
    <property type="entry name" value="Toll/interleukin-1 receptor homology (TIR) domain"/>
    <property type="match status" value="1"/>
</dbReference>
<dbReference type="ExpressionAtlas" id="A0A1P8B8D3">
    <property type="expression patterns" value="baseline and differential"/>
</dbReference>
<dbReference type="InterPro" id="IPR056866">
    <property type="entry name" value="Znf_WRKY19"/>
</dbReference>
<dbReference type="Gene3D" id="3.40.50.300">
    <property type="entry name" value="P-loop containing nucleotide triphosphate hydrolases"/>
    <property type="match status" value="1"/>
</dbReference>
<dbReference type="Araport" id="AT4G12020"/>
<dbReference type="InterPro" id="IPR036600">
    <property type="entry name" value="PAH_sf"/>
</dbReference>
<dbReference type="Proteomes" id="UP000006548">
    <property type="component" value="Chromosome 4"/>
</dbReference>
<dbReference type="SUPFAM" id="SSF56112">
    <property type="entry name" value="Protein kinase-like (PK-like)"/>
    <property type="match status" value="1"/>
</dbReference>
<dbReference type="PANTHER" id="PTHR11017:SF565">
    <property type="entry name" value="TIR DOMAIN-CONTAINING PROTEIN"/>
    <property type="match status" value="1"/>
</dbReference>
<dbReference type="FunFam" id="3.80.10.10:FF:000386">
    <property type="entry name" value="Disease resistance protein RPS4"/>
    <property type="match status" value="1"/>
</dbReference>
<evidence type="ECO:0000313" key="21">
    <source>
        <dbReference type="Proteomes" id="UP000006548"/>
    </source>
</evidence>
<dbReference type="SUPFAM" id="SSF52058">
    <property type="entry name" value="L domain-like"/>
    <property type="match status" value="1"/>
</dbReference>
<dbReference type="GO" id="GO:0004674">
    <property type="term" value="F:protein serine/threonine kinase activity"/>
    <property type="evidence" value="ECO:0007669"/>
    <property type="project" value="UniProtKB-KW"/>
</dbReference>
<dbReference type="PROSITE" id="PS50811">
    <property type="entry name" value="WRKY"/>
    <property type="match status" value="2"/>
</dbReference>
<keyword evidence="23 24" id="KW-1267">Proteomics identification</keyword>
<dbReference type="Pfam" id="PF23286">
    <property type="entry name" value="LRR_13"/>
    <property type="match status" value="1"/>
</dbReference>
<evidence type="ECO:0000256" key="15">
    <source>
        <dbReference type="SAM" id="MobiDB-lite"/>
    </source>
</evidence>
<evidence type="ECO:0000256" key="13">
    <source>
        <dbReference type="ARBA" id="ARBA00023242"/>
    </source>
</evidence>
<evidence type="ECO:0000256" key="2">
    <source>
        <dbReference type="ARBA" id="ARBA00022527"/>
    </source>
</evidence>
<keyword evidence="21" id="KW-1185">Reference proteome</keyword>
<keyword evidence="11" id="KW-0238">DNA-binding</keyword>
<feature type="region of interest" description="Disordered" evidence="15">
    <location>
        <begin position="580"/>
        <end position="620"/>
    </location>
</feature>
<dbReference type="SUPFAM" id="SSF46785">
    <property type="entry name" value="Winged helix' DNA-binding domain"/>
    <property type="match status" value="1"/>
</dbReference>
<feature type="compositionally biased region" description="Polar residues" evidence="15">
    <location>
        <begin position="428"/>
        <end position="442"/>
    </location>
</feature>
<dbReference type="SUPFAM" id="SSF52200">
    <property type="entry name" value="Toll/Interleukin receptor TIR domain"/>
    <property type="match status" value="1"/>
</dbReference>
<dbReference type="InterPro" id="IPR002182">
    <property type="entry name" value="NB-ARC"/>
</dbReference>
<organism evidence="20 21">
    <name type="scientific">Arabidopsis thaliana</name>
    <name type="common">Mouse-ear cress</name>
    <dbReference type="NCBI Taxonomy" id="3702"/>
    <lineage>
        <taxon>Eukaryota</taxon>
        <taxon>Viridiplantae</taxon>
        <taxon>Streptophyta</taxon>
        <taxon>Embryophyta</taxon>
        <taxon>Tracheophyta</taxon>
        <taxon>Spermatophyta</taxon>
        <taxon>Magnoliopsida</taxon>
        <taxon>eudicotyledons</taxon>
        <taxon>Gunneridae</taxon>
        <taxon>Pentapetalae</taxon>
        <taxon>rosids</taxon>
        <taxon>malvids</taxon>
        <taxon>Brassicales</taxon>
        <taxon>Brassicaceae</taxon>
        <taxon>Camelineae</taxon>
        <taxon>Arabidopsis</taxon>
    </lineage>
</organism>
<dbReference type="GO" id="GO:0043531">
    <property type="term" value="F:ADP binding"/>
    <property type="evidence" value="ECO:0007669"/>
    <property type="project" value="InterPro"/>
</dbReference>
<dbReference type="InterPro" id="IPR058546">
    <property type="entry name" value="RPS4B/Roq1-like_LRR"/>
</dbReference>
<dbReference type="InterPro" id="IPR000157">
    <property type="entry name" value="TIR_dom"/>
</dbReference>
<dbReference type="Pfam" id="PF24906">
    <property type="entry name" value="Zf_WRKY19"/>
    <property type="match status" value="4"/>
</dbReference>
<dbReference type="PRINTS" id="PR00364">
    <property type="entry name" value="DISEASERSIST"/>
</dbReference>
<dbReference type="PANTHER" id="PTHR11017">
    <property type="entry name" value="LEUCINE-RICH REPEAT-CONTAINING PROTEIN"/>
    <property type="match status" value="1"/>
</dbReference>
<gene>
    <name evidence="20 22" type="primary">WRKY19</name>
    <name evidence="20" type="synonym">ATWRKY19</name>
    <name evidence="20" type="synonym">MAPK/ERK KINASE KINASE 4</name>
    <name evidence="20" type="synonym">MAPKKK11</name>
    <name evidence="20" type="synonym">MEKK4</name>
    <name evidence="19 20" type="ordered locus">At4g12020</name>
    <name evidence="20" type="ORF">F16J13.90</name>
    <name evidence="20" type="ORF">F16J13_90</name>
</gene>
<keyword evidence="4" id="KW-0808">Transferase</keyword>